<evidence type="ECO:0000256" key="3">
    <source>
        <dbReference type="ARBA" id="ARBA00022603"/>
    </source>
</evidence>
<dbReference type="NCBIfam" id="TIGR00027">
    <property type="entry name" value="mthyl_TIGR00027"/>
    <property type="match status" value="1"/>
</dbReference>
<keyword evidence="3 6" id="KW-0489">Methyltransferase</keyword>
<keyword evidence="5 6" id="KW-0949">S-adenosyl-L-methionine</keyword>
<dbReference type="GO" id="GO:0032259">
    <property type="term" value="P:methylation"/>
    <property type="evidence" value="ECO:0007669"/>
    <property type="project" value="UniProtKB-KW"/>
</dbReference>
<feature type="region of interest" description="Disordered" evidence="7">
    <location>
        <begin position="1"/>
        <end position="38"/>
    </location>
</feature>
<evidence type="ECO:0000256" key="4">
    <source>
        <dbReference type="ARBA" id="ARBA00022679"/>
    </source>
</evidence>
<evidence type="ECO:0000256" key="2">
    <source>
        <dbReference type="ARBA" id="ARBA00008138"/>
    </source>
</evidence>
<evidence type="ECO:0000256" key="5">
    <source>
        <dbReference type="ARBA" id="ARBA00022691"/>
    </source>
</evidence>
<dbReference type="EMBL" id="BAABEP010000067">
    <property type="protein sequence ID" value="GAA3755775.1"/>
    <property type="molecule type" value="Genomic_DNA"/>
</dbReference>
<comment type="caution">
    <text evidence="8">The sequence shown here is derived from an EMBL/GenBank/DDBJ whole genome shotgun (WGS) entry which is preliminary data.</text>
</comment>
<evidence type="ECO:0000313" key="8">
    <source>
        <dbReference type="EMBL" id="GAA3755775.1"/>
    </source>
</evidence>
<reference evidence="9" key="1">
    <citation type="journal article" date="2019" name="Int. J. Syst. Evol. Microbiol.">
        <title>The Global Catalogue of Microorganisms (GCM) 10K type strain sequencing project: providing services to taxonomists for standard genome sequencing and annotation.</title>
        <authorList>
            <consortium name="The Broad Institute Genomics Platform"/>
            <consortium name="The Broad Institute Genome Sequencing Center for Infectious Disease"/>
            <person name="Wu L."/>
            <person name="Ma J."/>
        </authorList>
    </citation>
    <scope>NUCLEOTIDE SEQUENCE [LARGE SCALE GENOMIC DNA]</scope>
    <source>
        <strain evidence="9">JCM 30846</strain>
    </source>
</reference>
<dbReference type="InterPro" id="IPR007213">
    <property type="entry name" value="Ppm1/Ppm2/Tcmp"/>
</dbReference>
<dbReference type="Pfam" id="PF04072">
    <property type="entry name" value="LCM"/>
    <property type="match status" value="1"/>
</dbReference>
<keyword evidence="9" id="KW-1185">Reference proteome</keyword>
<dbReference type="PANTHER" id="PTHR43619:SF2">
    <property type="entry name" value="S-ADENOSYL-L-METHIONINE-DEPENDENT METHYLTRANSFERASES SUPERFAMILY PROTEIN"/>
    <property type="match status" value="1"/>
</dbReference>
<dbReference type="RefSeq" id="WP_345654086.1">
    <property type="nucleotide sequence ID" value="NZ_BAABEP010000067.1"/>
</dbReference>
<dbReference type="InterPro" id="IPR029063">
    <property type="entry name" value="SAM-dependent_MTases_sf"/>
</dbReference>
<evidence type="ECO:0000313" key="9">
    <source>
        <dbReference type="Proteomes" id="UP001499884"/>
    </source>
</evidence>
<dbReference type="InterPro" id="IPR011610">
    <property type="entry name" value="SAM_mthyl_Trfase_ML2640-like"/>
</dbReference>
<gene>
    <name evidence="8" type="ORF">GCM10023082_58700</name>
</gene>
<name>A0ABP7G7H6_9ACTN</name>
<protein>
    <recommendedName>
        <fullName evidence="6">S-adenosyl-L-methionine-dependent methyltransferase</fullName>
        <ecNumber evidence="6">2.1.1.-</ecNumber>
    </recommendedName>
</protein>
<evidence type="ECO:0000256" key="1">
    <source>
        <dbReference type="ARBA" id="ARBA00003907"/>
    </source>
</evidence>
<comment type="similarity">
    <text evidence="2 6">Belongs to the UPF0677 family.</text>
</comment>
<dbReference type="GO" id="GO:0008168">
    <property type="term" value="F:methyltransferase activity"/>
    <property type="evidence" value="ECO:0007669"/>
    <property type="project" value="UniProtKB-KW"/>
</dbReference>
<comment type="function">
    <text evidence="1 6">Exhibits S-adenosyl-L-methionine-dependent methyltransferase activity.</text>
</comment>
<dbReference type="EC" id="2.1.1.-" evidence="6"/>
<dbReference type="PANTHER" id="PTHR43619">
    <property type="entry name" value="S-ADENOSYL-L-METHIONINE-DEPENDENT METHYLTRANSFERASE YKTD-RELATED"/>
    <property type="match status" value="1"/>
</dbReference>
<dbReference type="Proteomes" id="UP001499884">
    <property type="component" value="Unassembled WGS sequence"/>
</dbReference>
<proteinExistence type="inferred from homology"/>
<dbReference type="Gene3D" id="3.40.50.150">
    <property type="entry name" value="Vaccinia Virus protein VP39"/>
    <property type="match status" value="1"/>
</dbReference>
<accession>A0ABP7G7H6</accession>
<dbReference type="SUPFAM" id="SSF53335">
    <property type="entry name" value="S-adenosyl-L-methionine-dependent methyltransferases"/>
    <property type="match status" value="1"/>
</dbReference>
<evidence type="ECO:0000256" key="6">
    <source>
        <dbReference type="RuleBase" id="RU362030"/>
    </source>
</evidence>
<sequence>MDGNPRRRVRNDEEQYGLSPVGAEVPVGEATAPGAGDAGVEGGVGATALLVAAARAIESHRPDALVHDPYAEHFVRAAGASAGWPLRPEQVPGGGADPLWGRLGRYFALRTRALDDALREAAGAGIRQFVLLGAGLDTRAYRLRWPEGTTVWEVDRPNVLAFKERILAHAQAVPAAGRVAVPADLRENWAPRLPAAGLDPAAPTGWLAEGVLLYLPGAVERHLLAAVDELSAPRSTLCYEIKPVREVETLRDSPVYAATRDRLGVDLLRLFEGSPRPDSASDLAARGWRCSVQSPFDHTRRYGRGPLPEPDDALAANRWVFAEKTTSTAG</sequence>
<evidence type="ECO:0000256" key="7">
    <source>
        <dbReference type="SAM" id="MobiDB-lite"/>
    </source>
</evidence>
<organism evidence="8 9">
    <name type="scientific">Streptomyces tremellae</name>
    <dbReference type="NCBI Taxonomy" id="1124239"/>
    <lineage>
        <taxon>Bacteria</taxon>
        <taxon>Bacillati</taxon>
        <taxon>Actinomycetota</taxon>
        <taxon>Actinomycetes</taxon>
        <taxon>Kitasatosporales</taxon>
        <taxon>Streptomycetaceae</taxon>
        <taxon>Streptomyces</taxon>
    </lineage>
</organism>
<keyword evidence="4" id="KW-0808">Transferase</keyword>